<dbReference type="SUPFAM" id="SSF47323">
    <property type="entry name" value="Anticodon-binding domain of a subclass of class I aminoacyl-tRNA synthetases"/>
    <property type="match status" value="1"/>
</dbReference>
<dbReference type="InterPro" id="IPR032678">
    <property type="entry name" value="tRNA-synt_1_cat_dom"/>
</dbReference>
<evidence type="ECO:0000259" key="12">
    <source>
        <dbReference type="Pfam" id="PF09334"/>
    </source>
</evidence>
<dbReference type="PANTHER" id="PTHR43326:SF1">
    <property type="entry name" value="METHIONINE--TRNA LIGASE, MITOCHONDRIAL"/>
    <property type="match status" value="1"/>
</dbReference>
<keyword evidence="7 10" id="KW-0067">ATP-binding</keyword>
<dbReference type="InterPro" id="IPR014729">
    <property type="entry name" value="Rossmann-like_a/b/a_fold"/>
</dbReference>
<keyword evidence="6" id="KW-0862">Zinc</keyword>
<feature type="domain" description="Methionyl/Leucyl tRNA synthetase" evidence="12">
    <location>
        <begin position="146"/>
        <end position="371"/>
    </location>
</feature>
<evidence type="ECO:0000256" key="1">
    <source>
        <dbReference type="ARBA" id="ARBA00001947"/>
    </source>
</evidence>
<evidence type="ECO:0000313" key="14">
    <source>
        <dbReference type="Proteomes" id="UP000183206"/>
    </source>
</evidence>
<sequence length="524" mass="59241">MFVYTVFCMKNTFYVTTPIFYANDAPHMGHIYTTVLADIIARYHRMVGKETFFLTGTDEHGDKIIRSATATGKGPQAFVDANVLKFKELFSSLDISYDFFIRTSDQENHWPGAKAVWTKLVAAGDIYKGTYRGLYCVGCETFITEKELVSGKCPLHDTIPERIEEENYFFRLSKYTNEIREKIENGDIAIFPQARRNETLALLSNDPVDVSFSRPEGDIPWGIPVPNDNGQMIYVWCDALSNYLSALGFGRDDHENFDKFWPADVHVIGKDISRFHTVIWPAMLLSAGIPLPKTILIHGFITSRGKKMSKTIGNVVDPNQYIAEFGSDSMRYYLAREIPTTEDGDFTYERFVELYNANLANGLGNLVSRTLKMAERYFSGSVMKNTIGDIPLRTKLEKVSCVANGEGYGIPYVIDNMFLPAYHKSMESFDINGAMDEIWKIIRTLDGYIADYEPFKLIKTDKEKTENIIWGVLYGLYYVSSALAPVMPRTAGSISGFLRASLDKEGKPRAFKTESPSAPLFARK</sequence>
<keyword evidence="3 10" id="KW-0436">Ligase</keyword>
<comment type="cofactor">
    <cofactor evidence="1">
        <name>Zn(2+)</name>
        <dbReference type="ChEBI" id="CHEBI:29105"/>
    </cofactor>
</comment>
<evidence type="ECO:0000256" key="2">
    <source>
        <dbReference type="ARBA" id="ARBA00012838"/>
    </source>
</evidence>
<dbReference type="FunFam" id="2.170.220.10:FF:000003">
    <property type="entry name" value="Methionine--tRNA ligase"/>
    <property type="match status" value="1"/>
</dbReference>
<evidence type="ECO:0000256" key="5">
    <source>
        <dbReference type="ARBA" id="ARBA00022741"/>
    </source>
</evidence>
<evidence type="ECO:0000256" key="7">
    <source>
        <dbReference type="ARBA" id="ARBA00022840"/>
    </source>
</evidence>
<dbReference type="PRINTS" id="PR01041">
    <property type="entry name" value="TRNASYNTHMET"/>
</dbReference>
<evidence type="ECO:0000259" key="11">
    <source>
        <dbReference type="Pfam" id="PF01406"/>
    </source>
</evidence>
<evidence type="ECO:0000313" key="13">
    <source>
        <dbReference type="EMBL" id="OIO32641.1"/>
    </source>
</evidence>
<dbReference type="EMBL" id="MNVO01000031">
    <property type="protein sequence ID" value="OIO32641.1"/>
    <property type="molecule type" value="Genomic_DNA"/>
</dbReference>
<keyword evidence="5 10" id="KW-0547">Nucleotide-binding</keyword>
<dbReference type="InterPro" id="IPR009080">
    <property type="entry name" value="tRNAsynth_Ia_anticodon-bd"/>
</dbReference>
<keyword evidence="9 10" id="KW-0030">Aminoacyl-tRNA synthetase</keyword>
<evidence type="ECO:0000256" key="9">
    <source>
        <dbReference type="ARBA" id="ARBA00023146"/>
    </source>
</evidence>
<dbReference type="EC" id="6.1.1.10" evidence="2"/>
<dbReference type="InterPro" id="IPR041872">
    <property type="entry name" value="Anticodon_Met"/>
</dbReference>
<evidence type="ECO:0000256" key="8">
    <source>
        <dbReference type="ARBA" id="ARBA00022917"/>
    </source>
</evidence>
<proteinExistence type="inferred from homology"/>
<dbReference type="GO" id="GO:0006431">
    <property type="term" value="P:methionyl-tRNA aminoacylation"/>
    <property type="evidence" value="ECO:0007669"/>
    <property type="project" value="InterPro"/>
</dbReference>
<dbReference type="CDD" id="cd00814">
    <property type="entry name" value="MetRS_core"/>
    <property type="match status" value="1"/>
</dbReference>
<dbReference type="GO" id="GO:0046872">
    <property type="term" value="F:metal ion binding"/>
    <property type="evidence" value="ECO:0007669"/>
    <property type="project" value="UniProtKB-KW"/>
</dbReference>
<dbReference type="InterPro" id="IPR033911">
    <property type="entry name" value="MetRS_core"/>
</dbReference>
<dbReference type="Pfam" id="PF01406">
    <property type="entry name" value="tRNA-synt_1e"/>
    <property type="match status" value="1"/>
</dbReference>
<keyword evidence="4" id="KW-0479">Metal-binding</keyword>
<name>A0A1J4VBJ7_9BACT</name>
<reference evidence="13 14" key="1">
    <citation type="journal article" date="2016" name="Environ. Microbiol.">
        <title>Genomic resolution of a cold subsurface aquifer community provides metabolic insights for novel microbes adapted to high CO concentrations.</title>
        <authorList>
            <person name="Probst A.J."/>
            <person name="Castelle C.J."/>
            <person name="Singh A."/>
            <person name="Brown C.T."/>
            <person name="Anantharaman K."/>
            <person name="Sharon I."/>
            <person name="Hug L.A."/>
            <person name="Burstein D."/>
            <person name="Emerson J.B."/>
            <person name="Thomas B.C."/>
            <person name="Banfield J.F."/>
        </authorList>
    </citation>
    <scope>NUCLEOTIDE SEQUENCE [LARGE SCALE GENOMIC DNA]</scope>
    <source>
        <strain evidence="13">CG1_02_47_685</strain>
    </source>
</reference>
<evidence type="ECO:0000256" key="4">
    <source>
        <dbReference type="ARBA" id="ARBA00022723"/>
    </source>
</evidence>
<dbReference type="CDD" id="cd07957">
    <property type="entry name" value="Anticodon_Ia_Met"/>
    <property type="match status" value="1"/>
</dbReference>
<protein>
    <recommendedName>
        <fullName evidence="2">methionine--tRNA ligase</fullName>
        <ecNumber evidence="2">6.1.1.10</ecNumber>
    </recommendedName>
</protein>
<organism evidence="13 14">
    <name type="scientific">Candidatus Nomurabacteria bacterium CG1_02_47_685</name>
    <dbReference type="NCBI Taxonomy" id="1805282"/>
    <lineage>
        <taxon>Bacteria</taxon>
        <taxon>Candidatus Nomuraibacteriota</taxon>
    </lineage>
</organism>
<evidence type="ECO:0000256" key="3">
    <source>
        <dbReference type="ARBA" id="ARBA00022598"/>
    </source>
</evidence>
<keyword evidence="8 10" id="KW-0648">Protein biosynthesis</keyword>
<dbReference type="Pfam" id="PF09334">
    <property type="entry name" value="tRNA-synt_1g"/>
    <property type="match status" value="1"/>
</dbReference>
<dbReference type="SUPFAM" id="SSF52374">
    <property type="entry name" value="Nucleotidylyl transferase"/>
    <property type="match status" value="1"/>
</dbReference>
<feature type="domain" description="tRNA synthetases class I catalytic" evidence="11">
    <location>
        <begin position="12"/>
        <end position="127"/>
    </location>
</feature>
<dbReference type="Gene3D" id="2.170.220.10">
    <property type="match status" value="1"/>
</dbReference>
<dbReference type="Gene3D" id="1.10.730.10">
    <property type="entry name" value="Isoleucyl-tRNA Synthetase, Domain 1"/>
    <property type="match status" value="1"/>
</dbReference>
<dbReference type="Proteomes" id="UP000183206">
    <property type="component" value="Unassembled WGS sequence"/>
</dbReference>
<dbReference type="AlphaFoldDB" id="A0A1J4VBJ7"/>
<evidence type="ECO:0000256" key="10">
    <source>
        <dbReference type="RuleBase" id="RU363039"/>
    </source>
</evidence>
<dbReference type="PANTHER" id="PTHR43326">
    <property type="entry name" value="METHIONYL-TRNA SYNTHETASE"/>
    <property type="match status" value="1"/>
</dbReference>
<evidence type="ECO:0000256" key="6">
    <source>
        <dbReference type="ARBA" id="ARBA00022833"/>
    </source>
</evidence>
<gene>
    <name evidence="13" type="ORF">AUJ44_01885</name>
</gene>
<accession>A0A1J4VBJ7</accession>
<dbReference type="GO" id="GO:0004825">
    <property type="term" value="F:methionine-tRNA ligase activity"/>
    <property type="evidence" value="ECO:0007669"/>
    <property type="project" value="UniProtKB-EC"/>
</dbReference>
<dbReference type="InterPro" id="IPR023457">
    <property type="entry name" value="Met-tRNA_synth_2"/>
</dbReference>
<dbReference type="InterPro" id="IPR015413">
    <property type="entry name" value="Methionyl/Leucyl_tRNA_Synth"/>
</dbReference>
<dbReference type="GO" id="GO:0005524">
    <property type="term" value="F:ATP binding"/>
    <property type="evidence" value="ECO:0007669"/>
    <property type="project" value="UniProtKB-KW"/>
</dbReference>
<comment type="similarity">
    <text evidence="10">Belongs to the class-I aminoacyl-tRNA synthetase family.</text>
</comment>
<dbReference type="Gene3D" id="3.40.50.620">
    <property type="entry name" value="HUPs"/>
    <property type="match status" value="1"/>
</dbReference>
<dbReference type="STRING" id="1805282.AUJ44_01885"/>
<comment type="caution">
    <text evidence="13">The sequence shown here is derived from an EMBL/GenBank/DDBJ whole genome shotgun (WGS) entry which is preliminary data.</text>
</comment>